<dbReference type="EMBL" id="JABSTR010000007">
    <property type="protein sequence ID" value="KAH9376077.1"/>
    <property type="molecule type" value="Genomic_DNA"/>
</dbReference>
<protein>
    <submittedName>
        <fullName evidence="1">Uncharacterized protein</fullName>
    </submittedName>
</protein>
<evidence type="ECO:0000313" key="1">
    <source>
        <dbReference type="EMBL" id="KAH9376077.1"/>
    </source>
</evidence>
<dbReference type="OrthoDB" id="3229771at2759"/>
<gene>
    <name evidence="1" type="ORF">HPB48_012280</name>
</gene>
<organism evidence="1 2">
    <name type="scientific">Haemaphysalis longicornis</name>
    <name type="common">Bush tick</name>
    <dbReference type="NCBI Taxonomy" id="44386"/>
    <lineage>
        <taxon>Eukaryota</taxon>
        <taxon>Metazoa</taxon>
        <taxon>Ecdysozoa</taxon>
        <taxon>Arthropoda</taxon>
        <taxon>Chelicerata</taxon>
        <taxon>Arachnida</taxon>
        <taxon>Acari</taxon>
        <taxon>Parasitiformes</taxon>
        <taxon>Ixodida</taxon>
        <taxon>Ixodoidea</taxon>
        <taxon>Ixodidae</taxon>
        <taxon>Haemaphysalinae</taxon>
        <taxon>Haemaphysalis</taxon>
    </lineage>
</organism>
<dbReference type="VEuPathDB" id="VectorBase:HLOH_049203"/>
<proteinExistence type="predicted"/>
<sequence length="102" mass="11693">MLKEKRAPTICHFGLNRKRISEWNEKYDSLLQLTFGKAKPRRKLSNSEQKLTIEVDGALFEFLKPERSAHRAVCNGLLSEEAVKVAHSFQLGNFIALSQYIT</sequence>
<accession>A0A9J6GKI8</accession>
<dbReference type="AlphaFoldDB" id="A0A9J6GKI8"/>
<reference evidence="1 2" key="1">
    <citation type="journal article" date="2020" name="Cell">
        <title>Large-Scale Comparative Analyses of Tick Genomes Elucidate Their Genetic Diversity and Vector Capacities.</title>
        <authorList>
            <consortium name="Tick Genome and Microbiome Consortium (TIGMIC)"/>
            <person name="Jia N."/>
            <person name="Wang J."/>
            <person name="Shi W."/>
            <person name="Du L."/>
            <person name="Sun Y."/>
            <person name="Zhan W."/>
            <person name="Jiang J.F."/>
            <person name="Wang Q."/>
            <person name="Zhang B."/>
            <person name="Ji P."/>
            <person name="Bell-Sakyi L."/>
            <person name="Cui X.M."/>
            <person name="Yuan T.T."/>
            <person name="Jiang B.G."/>
            <person name="Yang W.F."/>
            <person name="Lam T.T."/>
            <person name="Chang Q.C."/>
            <person name="Ding S.J."/>
            <person name="Wang X.J."/>
            <person name="Zhu J.G."/>
            <person name="Ruan X.D."/>
            <person name="Zhao L."/>
            <person name="Wei J.T."/>
            <person name="Ye R.Z."/>
            <person name="Que T.C."/>
            <person name="Du C.H."/>
            <person name="Zhou Y.H."/>
            <person name="Cheng J.X."/>
            <person name="Dai P.F."/>
            <person name="Guo W.B."/>
            <person name="Han X.H."/>
            <person name="Huang E.J."/>
            <person name="Li L.F."/>
            <person name="Wei W."/>
            <person name="Gao Y.C."/>
            <person name="Liu J.Z."/>
            <person name="Shao H.Z."/>
            <person name="Wang X."/>
            <person name="Wang C.C."/>
            <person name="Yang T.C."/>
            <person name="Huo Q.B."/>
            <person name="Li W."/>
            <person name="Chen H.Y."/>
            <person name="Chen S.E."/>
            <person name="Zhou L.G."/>
            <person name="Ni X.B."/>
            <person name="Tian J.H."/>
            <person name="Sheng Y."/>
            <person name="Liu T."/>
            <person name="Pan Y.S."/>
            <person name="Xia L.Y."/>
            <person name="Li J."/>
            <person name="Zhao F."/>
            <person name="Cao W.C."/>
        </authorList>
    </citation>
    <scope>NUCLEOTIDE SEQUENCE [LARGE SCALE GENOMIC DNA]</scope>
    <source>
        <strain evidence="1">HaeL-2018</strain>
    </source>
</reference>
<name>A0A9J6GKI8_HAELO</name>
<dbReference type="Proteomes" id="UP000821853">
    <property type="component" value="Chromosome 5"/>
</dbReference>
<evidence type="ECO:0000313" key="2">
    <source>
        <dbReference type="Proteomes" id="UP000821853"/>
    </source>
</evidence>
<comment type="caution">
    <text evidence="1">The sequence shown here is derived from an EMBL/GenBank/DDBJ whole genome shotgun (WGS) entry which is preliminary data.</text>
</comment>
<keyword evidence="2" id="KW-1185">Reference proteome</keyword>